<dbReference type="EC" id="1.1.1.-" evidence="3"/>
<gene>
    <name evidence="3" type="ORF">ACFQ00_03060</name>
</gene>
<name>A0ABW3C059_SPHXN</name>
<dbReference type="InterPro" id="IPR036291">
    <property type="entry name" value="NAD(P)-bd_dom_sf"/>
</dbReference>
<dbReference type="PANTHER" id="PTHR24321:SF8">
    <property type="entry name" value="ESTRADIOL 17-BETA-DEHYDROGENASE 8-RELATED"/>
    <property type="match status" value="1"/>
</dbReference>
<dbReference type="Gene3D" id="3.40.50.720">
    <property type="entry name" value="NAD(P)-binding Rossmann-like Domain"/>
    <property type="match status" value="1"/>
</dbReference>
<dbReference type="PRINTS" id="PR00080">
    <property type="entry name" value="SDRFAMILY"/>
</dbReference>
<dbReference type="PRINTS" id="PR00081">
    <property type="entry name" value="GDHRDH"/>
</dbReference>
<dbReference type="NCBIfam" id="NF005559">
    <property type="entry name" value="PRK07231.1"/>
    <property type="match status" value="1"/>
</dbReference>
<keyword evidence="2 3" id="KW-0560">Oxidoreductase</keyword>
<dbReference type="PROSITE" id="PS00061">
    <property type="entry name" value="ADH_SHORT"/>
    <property type="match status" value="1"/>
</dbReference>
<dbReference type="CDD" id="cd05233">
    <property type="entry name" value="SDR_c"/>
    <property type="match status" value="1"/>
</dbReference>
<dbReference type="Proteomes" id="UP001597124">
    <property type="component" value="Unassembled WGS sequence"/>
</dbReference>
<accession>A0ABW3C059</accession>
<evidence type="ECO:0000256" key="2">
    <source>
        <dbReference type="ARBA" id="ARBA00023002"/>
    </source>
</evidence>
<keyword evidence="4" id="KW-1185">Reference proteome</keyword>
<dbReference type="EMBL" id="JBHTIK010000002">
    <property type="protein sequence ID" value="MFD0847290.1"/>
    <property type="molecule type" value="Genomic_DNA"/>
</dbReference>
<protein>
    <submittedName>
        <fullName evidence="3">SDR family NAD(P)-dependent oxidoreductase</fullName>
        <ecNumber evidence="3">1.1.1.-</ecNumber>
    </submittedName>
</protein>
<comment type="caution">
    <text evidence="3">The sequence shown here is derived from an EMBL/GenBank/DDBJ whole genome shotgun (WGS) entry which is preliminary data.</text>
</comment>
<sequence length="245" mass="25356">MMQDKAGIVTGGASGMGEAVVERLLREGASVVAMDRDGAGLAALSARIGCDRLVTVEGDVSSEALGDTLIEKCAASFGNVRYLVNCAGITSPFTAFGDVTLKDFDVVNSVNLRGTFLTMRAAINHMRDHGGGSIVNISSTAGIRPMLQVIPYTASKWGVVGITLAAALENASAGIRVNVVCPGIVDTPMYRRVAMEYGAGVIDLTPMKRIGTSAEIANAVSWLVSDEASFVTGLVMPVDGGLALT</sequence>
<dbReference type="PANTHER" id="PTHR24321">
    <property type="entry name" value="DEHYDROGENASES, SHORT CHAIN"/>
    <property type="match status" value="1"/>
</dbReference>
<evidence type="ECO:0000256" key="1">
    <source>
        <dbReference type="ARBA" id="ARBA00006484"/>
    </source>
</evidence>
<reference evidence="4" key="1">
    <citation type="journal article" date="2019" name="Int. J. Syst. Evol. Microbiol.">
        <title>The Global Catalogue of Microorganisms (GCM) 10K type strain sequencing project: providing services to taxonomists for standard genome sequencing and annotation.</title>
        <authorList>
            <consortium name="The Broad Institute Genomics Platform"/>
            <consortium name="The Broad Institute Genome Sequencing Center for Infectious Disease"/>
            <person name="Wu L."/>
            <person name="Ma J."/>
        </authorList>
    </citation>
    <scope>NUCLEOTIDE SEQUENCE [LARGE SCALE GENOMIC DNA]</scope>
    <source>
        <strain evidence="4">CCUG 52537</strain>
    </source>
</reference>
<proteinExistence type="inferred from homology"/>
<dbReference type="SUPFAM" id="SSF51735">
    <property type="entry name" value="NAD(P)-binding Rossmann-fold domains"/>
    <property type="match status" value="1"/>
</dbReference>
<evidence type="ECO:0000313" key="3">
    <source>
        <dbReference type="EMBL" id="MFD0847290.1"/>
    </source>
</evidence>
<dbReference type="InterPro" id="IPR002347">
    <property type="entry name" value="SDR_fam"/>
</dbReference>
<evidence type="ECO:0000313" key="4">
    <source>
        <dbReference type="Proteomes" id="UP001597124"/>
    </source>
</evidence>
<organism evidence="3 4">
    <name type="scientific">Sphingosinicella xenopeptidilytica</name>
    <dbReference type="NCBI Taxonomy" id="364098"/>
    <lineage>
        <taxon>Bacteria</taxon>
        <taxon>Pseudomonadati</taxon>
        <taxon>Pseudomonadota</taxon>
        <taxon>Alphaproteobacteria</taxon>
        <taxon>Sphingomonadales</taxon>
        <taxon>Sphingosinicellaceae</taxon>
        <taxon>Sphingosinicella</taxon>
    </lineage>
</organism>
<dbReference type="GO" id="GO:0016491">
    <property type="term" value="F:oxidoreductase activity"/>
    <property type="evidence" value="ECO:0007669"/>
    <property type="project" value="UniProtKB-KW"/>
</dbReference>
<dbReference type="InterPro" id="IPR020904">
    <property type="entry name" value="Sc_DH/Rdtase_CS"/>
</dbReference>
<comment type="similarity">
    <text evidence="1">Belongs to the short-chain dehydrogenases/reductases (SDR) family.</text>
</comment>
<dbReference type="Pfam" id="PF13561">
    <property type="entry name" value="adh_short_C2"/>
    <property type="match status" value="1"/>
</dbReference>
<dbReference type="RefSeq" id="WP_381486041.1">
    <property type="nucleotide sequence ID" value="NZ_JBHTIK010000002.1"/>
</dbReference>